<name>U5BVU8_9BACT</name>
<organism evidence="2 3">
    <name type="scientific">Rhodonellum psychrophilum GCM71 = DSM 17998</name>
    <dbReference type="NCBI Taxonomy" id="1123057"/>
    <lineage>
        <taxon>Bacteria</taxon>
        <taxon>Pseudomonadati</taxon>
        <taxon>Bacteroidota</taxon>
        <taxon>Cytophagia</taxon>
        <taxon>Cytophagales</taxon>
        <taxon>Cytophagaceae</taxon>
        <taxon>Rhodonellum</taxon>
    </lineage>
</organism>
<accession>U5BVU8</accession>
<evidence type="ECO:0000313" key="2">
    <source>
        <dbReference type="EMBL" id="ERM81684.1"/>
    </source>
</evidence>
<dbReference type="Proteomes" id="UP000016843">
    <property type="component" value="Unassembled WGS sequence"/>
</dbReference>
<reference evidence="2 3" key="1">
    <citation type="journal article" date="2013" name="Genome Announc.">
        <title>Draft Genome Sequence of the Psychrophilic and Alkaliphilic Rhodonellum psychrophilum Strain GCM71T.</title>
        <authorList>
            <person name="Hauptmann A.L."/>
            <person name="Glaring M.A."/>
            <person name="Hallin P.F."/>
            <person name="Prieme A."/>
            <person name="Stougaard P."/>
        </authorList>
    </citation>
    <scope>NUCLEOTIDE SEQUENCE [LARGE SCALE GENOMIC DNA]</scope>
    <source>
        <strain evidence="2 3">GCM71</strain>
    </source>
</reference>
<sequence length="218" mass="25971">MKYIVYLMWIILGIHFLIISAYHMPDNPIKHQYKKQINAYINPFFTQEWKLFAPNPIASNMSILYRFLNYKDGLISDDTGWLDPSIPFIEERRDKFWSPSQRVLKYFSSSYMNIIETYDKASEYSLKIDSISQDSVKTKIIITKMIESSLGHIAVNTYARFILNKVSEENNWTNTDSILFQYKILDSSFPRFSKREEDYFDLSNYTFRELKSEFSKIK</sequence>
<dbReference type="AlphaFoldDB" id="U5BVU8"/>
<feature type="transmembrane region" description="Helical" evidence="1">
    <location>
        <begin position="6"/>
        <end position="25"/>
    </location>
</feature>
<dbReference type="eggNOG" id="ENOG5030KGJ">
    <property type="taxonomic scope" value="Bacteria"/>
</dbReference>
<keyword evidence="3" id="KW-1185">Reference proteome</keyword>
<evidence type="ECO:0000313" key="3">
    <source>
        <dbReference type="Proteomes" id="UP000016843"/>
    </source>
</evidence>
<evidence type="ECO:0000256" key="1">
    <source>
        <dbReference type="SAM" id="Phobius"/>
    </source>
</evidence>
<keyword evidence="1" id="KW-1133">Transmembrane helix</keyword>
<dbReference type="Pfam" id="PF19136">
    <property type="entry name" value="DUF5819"/>
    <property type="match status" value="1"/>
</dbReference>
<protein>
    <submittedName>
        <fullName evidence="2">Uncharacterized protein</fullName>
    </submittedName>
</protein>
<keyword evidence="1" id="KW-0472">Membrane</keyword>
<gene>
    <name evidence="2" type="ORF">P872_19500</name>
</gene>
<comment type="caution">
    <text evidence="2">The sequence shown here is derived from an EMBL/GenBank/DDBJ whole genome shotgun (WGS) entry which is preliminary data.</text>
</comment>
<dbReference type="InterPro" id="IPR043857">
    <property type="entry name" value="DUF5819"/>
</dbReference>
<keyword evidence="1" id="KW-0812">Transmembrane</keyword>
<proteinExistence type="predicted"/>
<dbReference type="EMBL" id="AWXR01000043">
    <property type="protein sequence ID" value="ERM81684.1"/>
    <property type="molecule type" value="Genomic_DNA"/>
</dbReference>